<feature type="domain" description="Histidine kinase" evidence="10">
    <location>
        <begin position="256"/>
        <end position="458"/>
    </location>
</feature>
<dbReference type="GO" id="GO:0004721">
    <property type="term" value="F:phosphoprotein phosphatase activity"/>
    <property type="evidence" value="ECO:0007669"/>
    <property type="project" value="TreeGrafter"/>
</dbReference>
<keyword evidence="4" id="KW-1003">Cell membrane</keyword>
<dbReference type="InterPro" id="IPR005467">
    <property type="entry name" value="His_kinase_dom"/>
</dbReference>
<reference evidence="12" key="2">
    <citation type="submission" date="2019-09" db="EMBL/GenBank/DDBJ databases">
        <title>Complete genome sequencing of four Arcobacter species reveals a diverse suite of mobile elements.</title>
        <authorList>
            <person name="On S.L.W."/>
            <person name="Miller W.G."/>
            <person name="Biggs P."/>
            <person name="Cornelius A."/>
            <person name="Vandamme P."/>
        </authorList>
    </citation>
    <scope>NUCLEOTIDE SEQUENCE [LARGE SCALE GENOMIC DNA]</scope>
    <source>
        <strain evidence="12">LMG 26638</strain>
    </source>
</reference>
<dbReference type="PANTHER" id="PTHR45453">
    <property type="entry name" value="PHOSPHATE REGULON SENSOR PROTEIN PHOR"/>
    <property type="match status" value="1"/>
</dbReference>
<gene>
    <name evidence="11" type="primary">phoR</name>
    <name evidence="11" type="ORF">APAC_0180</name>
</gene>
<evidence type="ECO:0000256" key="7">
    <source>
        <dbReference type="ARBA" id="ARBA00022777"/>
    </source>
</evidence>
<dbReference type="GO" id="GO:0005886">
    <property type="term" value="C:plasma membrane"/>
    <property type="evidence" value="ECO:0007669"/>
    <property type="project" value="UniProtKB-SubCell"/>
</dbReference>
<dbReference type="OrthoDB" id="5377414at2"/>
<dbReference type="PANTHER" id="PTHR45453:SF2">
    <property type="entry name" value="HISTIDINE KINASE"/>
    <property type="match status" value="1"/>
</dbReference>
<dbReference type="GO" id="GO:0000155">
    <property type="term" value="F:phosphorelay sensor kinase activity"/>
    <property type="evidence" value="ECO:0007669"/>
    <property type="project" value="InterPro"/>
</dbReference>
<comment type="catalytic activity">
    <reaction evidence="1">
        <text>ATP + protein L-histidine = ADP + protein N-phospho-L-histidine.</text>
        <dbReference type="EC" id="2.7.13.3"/>
    </reaction>
</comment>
<organism evidence="11 12">
    <name type="scientific">Malaciobacter pacificus</name>
    <dbReference type="NCBI Taxonomy" id="1080223"/>
    <lineage>
        <taxon>Bacteria</taxon>
        <taxon>Pseudomonadati</taxon>
        <taxon>Campylobacterota</taxon>
        <taxon>Epsilonproteobacteria</taxon>
        <taxon>Campylobacterales</taxon>
        <taxon>Arcobacteraceae</taxon>
        <taxon>Malaciobacter</taxon>
    </lineage>
</organism>
<evidence type="ECO:0000256" key="3">
    <source>
        <dbReference type="ARBA" id="ARBA00012438"/>
    </source>
</evidence>
<evidence type="ECO:0000256" key="5">
    <source>
        <dbReference type="ARBA" id="ARBA00022679"/>
    </source>
</evidence>
<dbReference type="InterPro" id="IPR050351">
    <property type="entry name" value="BphY/WalK/GraS-like"/>
</dbReference>
<dbReference type="EC" id="2.7.13.3" evidence="3"/>
<keyword evidence="5" id="KW-0808">Transferase</keyword>
<keyword evidence="8" id="KW-1133">Transmembrane helix</keyword>
<sequence>MLKIHQLFFRTFSLIFLAILITLSFITYYWSKNIYINQIEKNLIQNIDTLSVVLKDLNNIENIIKDLKANINLRITLIDEKGNIIAESDKDKETMENHSNREEILMAKDKGIGKSLRFSSSIKKELLYVAKKITIDRKIYFIRMADYTDKITDNFVKLTLQIFMFITFFLILAFLATYFISLRIKHETDNILNFLTHISNKRTPYRLKSNYTDEFYKITKLLNKVAFKLAKKNRQKAKQTAKLKIANKQKDEIISAISHEFKNPIAVISGYSETILNDEDLPKIMKDKFLTKIQSNSQKMSNIIDKLRLTLKLEEGKQELILTPTSIKNIVNQAVCDLKDKYKNREILIEGEDITLKVDETLISMAITNLIENALKYSDDEVTITISQNELCVKDKGIGIEPKELENINQKFYRVSKNGWNNSLGLGLFIVQSILTLHNFQLKVDSTFEKGSSFCIKY</sequence>
<keyword evidence="12" id="KW-1185">Reference proteome</keyword>
<evidence type="ECO:0000259" key="10">
    <source>
        <dbReference type="PROSITE" id="PS50109"/>
    </source>
</evidence>
<dbReference type="Gene3D" id="3.30.565.10">
    <property type="entry name" value="Histidine kinase-like ATPase, C-terminal domain"/>
    <property type="match status" value="1"/>
</dbReference>
<reference evidence="11 12" key="3">
    <citation type="submission" date="2019-09" db="EMBL/GenBank/DDBJ databases">
        <title>Taxonomic note: a critical rebuttal of the proposed division of the genus Arcobacter into six genera, emended descriptions of Arcobacter anaerophilus and the genus Arcobacter, and an assessment of genus-level boundaries for Epsilonproteobacteria using in silico genomic comparator tools.</title>
        <authorList>
            <person name="On S.L.W."/>
            <person name="Miller W.G."/>
            <person name="Biggs P."/>
            <person name="Cornelius A."/>
            <person name="Vandamme P."/>
        </authorList>
    </citation>
    <scope>NUCLEOTIDE SEQUENCE [LARGE SCALE GENOMIC DNA]</scope>
    <source>
        <strain evidence="11 12">LMG 26638</strain>
    </source>
</reference>
<dbReference type="CDD" id="cd00075">
    <property type="entry name" value="HATPase"/>
    <property type="match status" value="1"/>
</dbReference>
<keyword evidence="7 11" id="KW-0418">Kinase</keyword>
<accession>A0A5C2H318</accession>
<dbReference type="GO" id="GO:0016036">
    <property type="term" value="P:cellular response to phosphate starvation"/>
    <property type="evidence" value="ECO:0007669"/>
    <property type="project" value="TreeGrafter"/>
</dbReference>
<keyword evidence="6" id="KW-0812">Transmembrane</keyword>
<evidence type="ECO:0000256" key="4">
    <source>
        <dbReference type="ARBA" id="ARBA00022475"/>
    </source>
</evidence>
<dbReference type="CDD" id="cd00082">
    <property type="entry name" value="HisKA"/>
    <property type="match status" value="1"/>
</dbReference>
<evidence type="ECO:0000256" key="2">
    <source>
        <dbReference type="ARBA" id="ARBA00004651"/>
    </source>
</evidence>
<evidence type="ECO:0000313" key="12">
    <source>
        <dbReference type="Proteomes" id="UP000322726"/>
    </source>
</evidence>
<dbReference type="SMART" id="SM00387">
    <property type="entry name" value="HATPase_c"/>
    <property type="match status" value="1"/>
</dbReference>
<dbReference type="Pfam" id="PF02518">
    <property type="entry name" value="HATPase_c"/>
    <property type="match status" value="1"/>
</dbReference>
<dbReference type="Gene3D" id="1.10.287.130">
    <property type="match status" value="1"/>
</dbReference>
<name>A0A5C2H318_9BACT</name>
<dbReference type="Pfam" id="PF00512">
    <property type="entry name" value="HisKA"/>
    <property type="match status" value="1"/>
</dbReference>
<dbReference type="Proteomes" id="UP000322726">
    <property type="component" value="Chromosome"/>
</dbReference>
<evidence type="ECO:0000256" key="8">
    <source>
        <dbReference type="ARBA" id="ARBA00022989"/>
    </source>
</evidence>
<dbReference type="EMBL" id="CP035928">
    <property type="protein sequence ID" value="QEP33350.1"/>
    <property type="molecule type" value="Genomic_DNA"/>
</dbReference>
<protein>
    <recommendedName>
        <fullName evidence="3">histidine kinase</fullName>
        <ecNumber evidence="3">2.7.13.3</ecNumber>
    </recommendedName>
</protein>
<proteinExistence type="predicted"/>
<dbReference type="InterPro" id="IPR003594">
    <property type="entry name" value="HATPase_dom"/>
</dbReference>
<dbReference type="KEGG" id="apai:APAC_0180"/>
<evidence type="ECO:0000256" key="6">
    <source>
        <dbReference type="ARBA" id="ARBA00022692"/>
    </source>
</evidence>
<dbReference type="RefSeq" id="WP_130232324.1">
    <property type="nucleotide sequence ID" value="NZ_BMEF01000001.1"/>
</dbReference>
<dbReference type="SMART" id="SM00388">
    <property type="entry name" value="HisKA"/>
    <property type="match status" value="1"/>
</dbReference>
<dbReference type="SUPFAM" id="SSF47384">
    <property type="entry name" value="Homodimeric domain of signal transducing histidine kinase"/>
    <property type="match status" value="1"/>
</dbReference>
<evidence type="ECO:0000313" key="11">
    <source>
        <dbReference type="EMBL" id="QEP33350.1"/>
    </source>
</evidence>
<comment type="subcellular location">
    <subcellularLocation>
        <location evidence="2">Cell membrane</location>
        <topology evidence="2">Multi-pass membrane protein</topology>
    </subcellularLocation>
</comment>
<dbReference type="AlphaFoldDB" id="A0A5C2H318"/>
<reference evidence="11 12" key="1">
    <citation type="submission" date="2019-09" db="EMBL/GenBank/DDBJ databases">
        <title>Complete genome sequencing of four Arcobacter species reveals a diverse suite of mobile elements.</title>
        <authorList>
            <person name="Miller W.G."/>
            <person name="Yee E."/>
            <person name="Bono J.L."/>
        </authorList>
    </citation>
    <scope>NUCLEOTIDE SEQUENCE [LARGE SCALE GENOMIC DNA]</scope>
    <source>
        <strain evidence="11 12">LMG 26638</strain>
    </source>
</reference>
<dbReference type="SUPFAM" id="SSF55874">
    <property type="entry name" value="ATPase domain of HSP90 chaperone/DNA topoisomerase II/histidine kinase"/>
    <property type="match status" value="1"/>
</dbReference>
<dbReference type="PROSITE" id="PS50109">
    <property type="entry name" value="HIS_KIN"/>
    <property type="match status" value="1"/>
</dbReference>
<keyword evidence="9" id="KW-0472">Membrane</keyword>
<dbReference type="InterPro" id="IPR036890">
    <property type="entry name" value="HATPase_C_sf"/>
</dbReference>
<dbReference type="InterPro" id="IPR003661">
    <property type="entry name" value="HisK_dim/P_dom"/>
</dbReference>
<evidence type="ECO:0000256" key="9">
    <source>
        <dbReference type="ARBA" id="ARBA00023136"/>
    </source>
</evidence>
<dbReference type="InterPro" id="IPR036097">
    <property type="entry name" value="HisK_dim/P_sf"/>
</dbReference>
<evidence type="ECO:0000256" key="1">
    <source>
        <dbReference type="ARBA" id="ARBA00000085"/>
    </source>
</evidence>